<dbReference type="RefSeq" id="WP_369610326.1">
    <property type="nucleotide sequence ID" value="NZ_AP031322.1"/>
</dbReference>
<dbReference type="GeneID" id="92352952"/>
<sequence>MIFVDANFLIYLNLGIKEAKDYYFRLLENESLTLDPLVLDEVIYVSKKKYNVKFEDTLTFIDELVLPYVTVFPITEGEYEKAKRFMIEYAIPPSDSLHVAVMLNNSIKKILSEDKDFDKIKEIERIWITY</sequence>
<dbReference type="SMART" id="SM00670">
    <property type="entry name" value="PINc"/>
    <property type="match status" value="1"/>
</dbReference>
<dbReference type="EMBL" id="AP031322">
    <property type="protein sequence ID" value="BFH72074.1"/>
    <property type="molecule type" value="Genomic_DNA"/>
</dbReference>
<feature type="domain" description="PIN" evidence="1">
    <location>
        <begin position="1"/>
        <end position="119"/>
    </location>
</feature>
<dbReference type="PANTHER" id="PTHR38826:SF5">
    <property type="entry name" value="RIBONUCLEASE VAPC13"/>
    <property type="match status" value="1"/>
</dbReference>
<evidence type="ECO:0000313" key="2">
    <source>
        <dbReference type="EMBL" id="BFH72074.1"/>
    </source>
</evidence>
<name>A0AAT9GMS3_9CREN</name>
<protein>
    <submittedName>
        <fullName evidence="2">Type II toxin-antitoxin system VapC family toxin</fullName>
    </submittedName>
</protein>
<dbReference type="KEGG" id="sjv:SJAV_00180"/>
<evidence type="ECO:0000259" key="1">
    <source>
        <dbReference type="SMART" id="SM00670"/>
    </source>
</evidence>
<dbReference type="InterPro" id="IPR002716">
    <property type="entry name" value="PIN_dom"/>
</dbReference>
<organism evidence="2">
    <name type="scientific">Sulfurisphaera javensis</name>
    <dbReference type="NCBI Taxonomy" id="2049879"/>
    <lineage>
        <taxon>Archaea</taxon>
        <taxon>Thermoproteota</taxon>
        <taxon>Thermoprotei</taxon>
        <taxon>Sulfolobales</taxon>
        <taxon>Sulfolobaceae</taxon>
        <taxon>Sulfurisphaera</taxon>
    </lineage>
</organism>
<dbReference type="InterPro" id="IPR052106">
    <property type="entry name" value="PINc/VapC_TA"/>
</dbReference>
<dbReference type="SUPFAM" id="SSF88723">
    <property type="entry name" value="PIN domain-like"/>
    <property type="match status" value="1"/>
</dbReference>
<dbReference type="PANTHER" id="PTHR38826">
    <property type="entry name" value="RIBONUCLEASE VAPC13"/>
    <property type="match status" value="1"/>
</dbReference>
<reference evidence="2" key="1">
    <citation type="submission" date="2024-03" db="EMBL/GenBank/DDBJ databases">
        <title>Complete genome sequence of Sulfurisphaera javensis strain KD-1.</title>
        <authorList>
            <person name="Sakai H."/>
            <person name="Nur N."/>
            <person name="Suwanto A."/>
            <person name="Kurosawa N."/>
        </authorList>
    </citation>
    <scope>NUCLEOTIDE SEQUENCE</scope>
    <source>
        <strain evidence="2">KD-1</strain>
    </source>
</reference>
<proteinExistence type="predicted"/>
<dbReference type="AlphaFoldDB" id="A0AAT9GMS3"/>
<accession>A0AAT9GMS3</accession>
<dbReference type="InterPro" id="IPR029060">
    <property type="entry name" value="PIN-like_dom_sf"/>
</dbReference>
<dbReference type="Pfam" id="PF01850">
    <property type="entry name" value="PIN"/>
    <property type="match status" value="1"/>
</dbReference>
<dbReference type="CDD" id="cd09854">
    <property type="entry name" value="PIN_VapC-like"/>
    <property type="match status" value="1"/>
</dbReference>
<dbReference type="Gene3D" id="3.40.50.1010">
    <property type="entry name" value="5'-nuclease"/>
    <property type="match status" value="1"/>
</dbReference>
<gene>
    <name evidence="2" type="ORF">SJAV_00180</name>
</gene>